<dbReference type="Gene3D" id="3.10.20.70">
    <property type="entry name" value="Glutamine synthetase, N-terminal domain"/>
    <property type="match status" value="1"/>
</dbReference>
<dbReference type="PANTHER" id="PTHR43785:SF12">
    <property type="entry name" value="TYPE-1 GLUTAMINE SYNTHETASE 2"/>
    <property type="match status" value="1"/>
</dbReference>
<keyword evidence="3" id="KW-0547">Nucleotide-binding</keyword>
<evidence type="ECO:0000313" key="10">
    <source>
        <dbReference type="Proteomes" id="UP001201629"/>
    </source>
</evidence>
<evidence type="ECO:0000313" key="9">
    <source>
        <dbReference type="EMBL" id="MCG5444952.1"/>
    </source>
</evidence>
<evidence type="ECO:0000256" key="2">
    <source>
        <dbReference type="ARBA" id="ARBA00022598"/>
    </source>
</evidence>
<evidence type="ECO:0000256" key="4">
    <source>
        <dbReference type="ARBA" id="ARBA00022840"/>
    </source>
</evidence>
<dbReference type="EMBL" id="JAKKFD010000030">
    <property type="protein sequence ID" value="MCG5444952.1"/>
    <property type="molecule type" value="Genomic_DNA"/>
</dbReference>
<sequence>MTKAPLTLEQLRVAVAEGEIDTVVLALVDMQGRLQGKRFHAPFFLDQVVTNGSEGCNYLLAVDVDMNTVDGYAMSSWERGYGDFAMVPDFATLRRMPWQPGSALLLADLTWLDGSGDVVASPRQILRRQLNRLAEHGLTAYAGTELEFVLFRDSYEDAWQRGYRDLTPANQYNVDYSLLGTARVEPLLRRIRVEMAGAGLTPESAKGECNLGQHEIAFRYDEAVACADHHVIYKNGAKEIAAQEGMAITFMAKPNEREGNSCHIHFSLRDSDGDSAMLGDGPAHLSQTGQRVLAGLLATMREFSLLFAPNINSYKRYQPGSFAPTALRWGVDNRTCALRVVGHGQGMRVENRVPGADVNPYLAIAGLVAGALHGIDGELELGAECTGNAYDDPEAERVPGTLRDALALWEESTAAREAFGPEVVAHYANQARVELAAFDAAVTDWELTRGFERL</sequence>
<keyword evidence="2" id="KW-0436">Ligase</keyword>
<dbReference type="InterPro" id="IPR036651">
    <property type="entry name" value="Gln_synt_N_sf"/>
</dbReference>
<dbReference type="InterPro" id="IPR014746">
    <property type="entry name" value="Gln_synth/guanido_kin_cat_dom"/>
</dbReference>
<proteinExistence type="inferred from homology"/>
<comment type="caution">
    <text evidence="9">The sequence shown here is derived from an EMBL/GenBank/DDBJ whole genome shotgun (WGS) entry which is preliminary data.</text>
</comment>
<keyword evidence="10" id="KW-1185">Reference proteome</keyword>
<dbReference type="SMART" id="SM01230">
    <property type="entry name" value="Gln-synt_C"/>
    <property type="match status" value="1"/>
</dbReference>
<comment type="similarity">
    <text evidence="1 5 6">Belongs to the glutamine synthetase family.</text>
</comment>
<dbReference type="InterPro" id="IPR008147">
    <property type="entry name" value="Gln_synt_N"/>
</dbReference>
<evidence type="ECO:0000259" key="7">
    <source>
        <dbReference type="PROSITE" id="PS51986"/>
    </source>
</evidence>
<dbReference type="SUPFAM" id="SSF54368">
    <property type="entry name" value="Glutamine synthetase, N-terminal domain"/>
    <property type="match status" value="1"/>
</dbReference>
<keyword evidence="4" id="KW-0067">ATP-binding</keyword>
<dbReference type="Proteomes" id="UP001201629">
    <property type="component" value="Unassembled WGS sequence"/>
</dbReference>
<dbReference type="PANTHER" id="PTHR43785">
    <property type="entry name" value="GAMMA-GLUTAMYLPUTRESCINE SYNTHETASE"/>
    <property type="match status" value="1"/>
</dbReference>
<dbReference type="PROSITE" id="PS51987">
    <property type="entry name" value="GS_CATALYTIC"/>
    <property type="match status" value="1"/>
</dbReference>
<dbReference type="InterPro" id="IPR008146">
    <property type="entry name" value="Gln_synth_cat_dom"/>
</dbReference>
<evidence type="ECO:0000256" key="1">
    <source>
        <dbReference type="ARBA" id="ARBA00009897"/>
    </source>
</evidence>
<evidence type="ECO:0000256" key="5">
    <source>
        <dbReference type="PROSITE-ProRule" id="PRU01330"/>
    </source>
</evidence>
<evidence type="ECO:0000259" key="8">
    <source>
        <dbReference type="PROSITE" id="PS51987"/>
    </source>
</evidence>
<dbReference type="Pfam" id="PF00120">
    <property type="entry name" value="Gln-synt_C"/>
    <property type="match status" value="1"/>
</dbReference>
<evidence type="ECO:0000256" key="6">
    <source>
        <dbReference type="RuleBase" id="RU000384"/>
    </source>
</evidence>
<feature type="domain" description="GS beta-grasp" evidence="7">
    <location>
        <begin position="18"/>
        <end position="114"/>
    </location>
</feature>
<dbReference type="PROSITE" id="PS51986">
    <property type="entry name" value="GS_BETA_GRASP"/>
    <property type="match status" value="1"/>
</dbReference>
<gene>
    <name evidence="9" type="ORF">NIE79_003395</name>
</gene>
<dbReference type="Gene3D" id="3.30.590.10">
    <property type="entry name" value="Glutamine synthetase/guanido kinase, catalytic domain"/>
    <property type="match status" value="1"/>
</dbReference>
<dbReference type="RefSeq" id="WP_238679983.1">
    <property type="nucleotide sequence ID" value="NZ_JAKKFD010000030.1"/>
</dbReference>
<evidence type="ECO:0000256" key="3">
    <source>
        <dbReference type="ARBA" id="ARBA00022741"/>
    </source>
</evidence>
<dbReference type="SUPFAM" id="SSF55931">
    <property type="entry name" value="Glutamine synthetase/guanido kinase"/>
    <property type="match status" value="1"/>
</dbReference>
<protein>
    <submittedName>
        <fullName evidence="9">Glutamine synthetase family protein</fullName>
    </submittedName>
</protein>
<accession>A0ABS9N4R5</accession>
<organism evidence="9 10">
    <name type="scientific">Micromonospora trifolii</name>
    <dbReference type="NCBI Taxonomy" id="2911208"/>
    <lineage>
        <taxon>Bacteria</taxon>
        <taxon>Bacillati</taxon>
        <taxon>Actinomycetota</taxon>
        <taxon>Actinomycetes</taxon>
        <taxon>Micromonosporales</taxon>
        <taxon>Micromonosporaceae</taxon>
        <taxon>Micromonospora</taxon>
    </lineage>
</organism>
<reference evidence="9 10" key="1">
    <citation type="submission" date="2022-01" db="EMBL/GenBank/DDBJ databases">
        <authorList>
            <person name="Riesco R."/>
            <person name="Trujillo M.E."/>
        </authorList>
    </citation>
    <scope>NUCLEOTIDE SEQUENCE [LARGE SCALE GENOMIC DNA]</scope>
    <source>
        <strain evidence="9 10">NIE79</strain>
    </source>
</reference>
<name>A0ABS9N4R5_9ACTN</name>
<feature type="domain" description="GS catalytic" evidence="8">
    <location>
        <begin position="122"/>
        <end position="454"/>
    </location>
</feature>